<sequence length="620" mass="70832">MKIYILAANLIKFCCLLFLYFFVFSSCKDPIIENTPIPPNNEDSIPVKVSKMDWWNDARYGMFIHYGIYSVLGGEYIGKNIDGISIHFQSAGNNNSNIDTLKLGMGAGAEWILYEASIPREAYRKYASCFTAKKYDPQAIVNLAQKAGMKYIIITTKHHDGFCLWNSSATEWNISQTPAGTLWNYDLIEPLARATRDAGLKFGIYFSHTRDWMHSGGLGPIPELNMKKYSYAENQLYMETYTYPMIIDLLQRYHPDIFWWDSENPYEEFAIRCNALITNSSTSIIQNNRLSTLSAYQGDFATPEQAMDENTEYENMELCMTVNSSWGYNKFDSGWKRPEYILWCLLRANKLGGNLLLNIGPDGEGLIPNECQHILETVGQWIRTNSDGVYETRKSPFSFNLPYGPATWKEKNNSQQLYYHIFYWDGSGEVWLPGIMNSADEVEISFLANPSLPFKVESVEGIGLRLTGLPSNKPSELCTSMKIKFKKEPKLIEGAREINKAIRLDALGAQIGNVRMDDFDSKPCINWYNGRQIKYKILITHSGLYKISALLAGEYPGTITFDFGNGTKVNGNNQATRGYANFEWQHMGNIYLEPGEYQLMISNKQTNSWLKIREFKLELQ</sequence>
<dbReference type="SUPFAM" id="SSF51445">
    <property type="entry name" value="(Trans)glycosidases"/>
    <property type="match status" value="1"/>
</dbReference>
<evidence type="ECO:0000259" key="7">
    <source>
        <dbReference type="Pfam" id="PF01120"/>
    </source>
</evidence>
<dbReference type="PROSITE" id="PS51257">
    <property type="entry name" value="PROKAR_LIPOPROTEIN"/>
    <property type="match status" value="1"/>
</dbReference>
<dbReference type="Proteomes" id="UP000651085">
    <property type="component" value="Unassembled WGS sequence"/>
</dbReference>
<comment type="similarity">
    <text evidence="2">Belongs to the glycosyl hydrolase 29 family.</text>
</comment>
<dbReference type="GO" id="GO:0005764">
    <property type="term" value="C:lysosome"/>
    <property type="evidence" value="ECO:0007669"/>
    <property type="project" value="TreeGrafter"/>
</dbReference>
<evidence type="ECO:0000256" key="6">
    <source>
        <dbReference type="ARBA" id="ARBA00023295"/>
    </source>
</evidence>
<keyword evidence="6" id="KW-0326">Glycosidase</keyword>
<dbReference type="EMBL" id="JACRTF010000001">
    <property type="protein sequence ID" value="MBC8594468.1"/>
    <property type="molecule type" value="Genomic_DNA"/>
</dbReference>
<evidence type="ECO:0000256" key="3">
    <source>
        <dbReference type="ARBA" id="ARBA00012662"/>
    </source>
</evidence>
<comment type="function">
    <text evidence="1">Alpha-L-fucosidase is responsible for hydrolyzing the alpha-1,6-linked fucose joined to the reducing-end N-acetylglucosamine of the carbohydrate moieties of glycoproteins.</text>
</comment>
<proteinExistence type="inferred from homology"/>
<dbReference type="SMART" id="SM00812">
    <property type="entry name" value="Alpha_L_fucos"/>
    <property type="match status" value="1"/>
</dbReference>
<dbReference type="PANTHER" id="PTHR10030:SF37">
    <property type="entry name" value="ALPHA-L-FUCOSIDASE-RELATED"/>
    <property type="match status" value="1"/>
</dbReference>
<evidence type="ECO:0000256" key="5">
    <source>
        <dbReference type="ARBA" id="ARBA00022801"/>
    </source>
</evidence>
<dbReference type="AlphaFoldDB" id="A0A926F2H6"/>
<dbReference type="InterPro" id="IPR008979">
    <property type="entry name" value="Galactose-bd-like_sf"/>
</dbReference>
<reference evidence="8" key="1">
    <citation type="submission" date="2020-08" db="EMBL/GenBank/DDBJ databases">
        <title>Genome public.</title>
        <authorList>
            <person name="Liu C."/>
            <person name="Sun Q."/>
        </authorList>
    </citation>
    <scope>NUCLEOTIDE SEQUENCE</scope>
    <source>
        <strain evidence="8">N12</strain>
    </source>
</reference>
<dbReference type="InterPro" id="IPR000933">
    <property type="entry name" value="Glyco_hydro_29"/>
</dbReference>
<accession>A0A926F2H6</accession>
<evidence type="ECO:0000313" key="9">
    <source>
        <dbReference type="Proteomes" id="UP000651085"/>
    </source>
</evidence>
<dbReference type="InterPro" id="IPR017853">
    <property type="entry name" value="GH"/>
</dbReference>
<dbReference type="GO" id="GO:0004560">
    <property type="term" value="F:alpha-L-fucosidase activity"/>
    <property type="evidence" value="ECO:0007669"/>
    <property type="project" value="InterPro"/>
</dbReference>
<dbReference type="SUPFAM" id="SSF49785">
    <property type="entry name" value="Galactose-binding domain-like"/>
    <property type="match status" value="1"/>
</dbReference>
<dbReference type="GO" id="GO:0006004">
    <property type="term" value="P:fucose metabolic process"/>
    <property type="evidence" value="ECO:0007669"/>
    <property type="project" value="InterPro"/>
</dbReference>
<organism evidence="8 9">
    <name type="scientific">Jilunia laotingensis</name>
    <dbReference type="NCBI Taxonomy" id="2763675"/>
    <lineage>
        <taxon>Bacteria</taxon>
        <taxon>Pseudomonadati</taxon>
        <taxon>Bacteroidota</taxon>
        <taxon>Bacteroidia</taxon>
        <taxon>Bacteroidales</taxon>
        <taxon>Bacteroidaceae</taxon>
        <taxon>Jilunia</taxon>
    </lineage>
</organism>
<dbReference type="Gene3D" id="3.20.20.80">
    <property type="entry name" value="Glycosidases"/>
    <property type="match status" value="1"/>
</dbReference>
<dbReference type="PANTHER" id="PTHR10030">
    <property type="entry name" value="ALPHA-L-FUCOSIDASE"/>
    <property type="match status" value="1"/>
</dbReference>
<evidence type="ECO:0000256" key="1">
    <source>
        <dbReference type="ARBA" id="ARBA00004071"/>
    </source>
</evidence>
<keyword evidence="9" id="KW-1185">Reference proteome</keyword>
<evidence type="ECO:0000313" key="8">
    <source>
        <dbReference type="EMBL" id="MBC8594468.1"/>
    </source>
</evidence>
<evidence type="ECO:0000256" key="2">
    <source>
        <dbReference type="ARBA" id="ARBA00007951"/>
    </source>
</evidence>
<dbReference type="Gene3D" id="2.60.120.260">
    <property type="entry name" value="Galactose-binding domain-like"/>
    <property type="match status" value="1"/>
</dbReference>
<dbReference type="Pfam" id="PF01120">
    <property type="entry name" value="Alpha_L_fucos"/>
    <property type="match status" value="1"/>
</dbReference>
<dbReference type="GO" id="GO:0016139">
    <property type="term" value="P:glycoside catabolic process"/>
    <property type="evidence" value="ECO:0007669"/>
    <property type="project" value="TreeGrafter"/>
</dbReference>
<keyword evidence="5" id="KW-0378">Hydrolase</keyword>
<keyword evidence="4" id="KW-0732">Signal</keyword>
<dbReference type="EC" id="3.2.1.51" evidence="3"/>
<dbReference type="RefSeq" id="WP_262435559.1">
    <property type="nucleotide sequence ID" value="NZ_JACRTF010000001.1"/>
</dbReference>
<comment type="caution">
    <text evidence="8">The sequence shown here is derived from an EMBL/GenBank/DDBJ whole genome shotgun (WGS) entry which is preliminary data.</text>
</comment>
<feature type="domain" description="Glycoside hydrolase family 29 N-terminal" evidence="7">
    <location>
        <begin position="51"/>
        <end position="386"/>
    </location>
</feature>
<evidence type="ECO:0000256" key="4">
    <source>
        <dbReference type="ARBA" id="ARBA00022729"/>
    </source>
</evidence>
<gene>
    <name evidence="8" type="ORF">H8744_14725</name>
</gene>
<name>A0A926F2H6_9BACT</name>
<dbReference type="PRINTS" id="PR00741">
    <property type="entry name" value="GLHYDRLASE29"/>
</dbReference>
<dbReference type="InterPro" id="IPR016286">
    <property type="entry name" value="FUC_metazoa-typ"/>
</dbReference>
<dbReference type="InterPro" id="IPR057739">
    <property type="entry name" value="Glyco_hydro_29_N"/>
</dbReference>
<protein>
    <recommendedName>
        <fullName evidence="3">alpha-L-fucosidase</fullName>
        <ecNumber evidence="3">3.2.1.51</ecNumber>
    </recommendedName>
</protein>